<dbReference type="AlphaFoldDB" id="A0A6P8LW43"/>
<reference evidence="2" key="1">
    <citation type="submission" date="2025-08" db="UniProtKB">
        <authorList>
            <consortium name="RefSeq"/>
        </authorList>
    </citation>
    <scope>IDENTIFICATION</scope>
</reference>
<evidence type="ECO:0000313" key="1">
    <source>
        <dbReference type="Proteomes" id="UP000515180"/>
    </source>
</evidence>
<protein>
    <submittedName>
        <fullName evidence="2">Uncharacterized protein LOC117152128</fullName>
    </submittedName>
</protein>
<gene>
    <name evidence="2" type="primary">LOC117152128</name>
</gene>
<dbReference type="GeneID" id="117152128"/>
<dbReference type="OrthoDB" id="10540736at2759"/>
<accession>A0A6P8LW43</accession>
<proteinExistence type="predicted"/>
<dbReference type="Proteomes" id="UP000515180">
    <property type="component" value="Unplaced"/>
</dbReference>
<name>A0A6P8LW43_BOMIM</name>
<sequence>MCRWSFSRIVTRWKVYVTVRLKTRAVVQLRKSLVVRMVSRKLKRSTSKSVWRADFGKVYILWVWLLWRGRCRGPRSQVVLFSHTATTSTLLFRWPARCSLDILGFSIANLWLCDMTMIAAVTEHVCGEAVRKDKGMLEGERRITRQSLTKSGVVRSGEWTCQVVMSCKLLTVSCELSI</sequence>
<keyword evidence="1" id="KW-1185">Reference proteome</keyword>
<organism evidence="1 2">
    <name type="scientific">Bombus impatiens</name>
    <name type="common">Bumblebee</name>
    <dbReference type="NCBI Taxonomy" id="132113"/>
    <lineage>
        <taxon>Eukaryota</taxon>
        <taxon>Metazoa</taxon>
        <taxon>Ecdysozoa</taxon>
        <taxon>Arthropoda</taxon>
        <taxon>Hexapoda</taxon>
        <taxon>Insecta</taxon>
        <taxon>Pterygota</taxon>
        <taxon>Neoptera</taxon>
        <taxon>Endopterygota</taxon>
        <taxon>Hymenoptera</taxon>
        <taxon>Apocrita</taxon>
        <taxon>Aculeata</taxon>
        <taxon>Apoidea</taxon>
        <taxon>Anthophila</taxon>
        <taxon>Apidae</taxon>
        <taxon>Bombus</taxon>
        <taxon>Pyrobombus</taxon>
    </lineage>
</organism>
<dbReference type="RefSeq" id="XP_033178759.1">
    <property type="nucleotide sequence ID" value="XM_033322868.1"/>
</dbReference>
<evidence type="ECO:0000313" key="2">
    <source>
        <dbReference type="RefSeq" id="XP_033178759.1"/>
    </source>
</evidence>